<reference evidence="5 6" key="1">
    <citation type="submission" date="2020-08" db="EMBL/GenBank/DDBJ databases">
        <title>A Genomic Blueprint of the Chicken Gut Microbiome.</title>
        <authorList>
            <person name="Gilroy R."/>
            <person name="Ravi A."/>
            <person name="Getino M."/>
            <person name="Pursley I."/>
            <person name="Horton D.L."/>
            <person name="Alikhan N.-F."/>
            <person name="Baker D."/>
            <person name="Gharbi K."/>
            <person name="Hall N."/>
            <person name="Watson M."/>
            <person name="Adriaenssens E.M."/>
            <person name="Foster-Nyarko E."/>
            <person name="Jarju S."/>
            <person name="Secka A."/>
            <person name="Antonio M."/>
            <person name="Oren A."/>
            <person name="Chaudhuri R."/>
            <person name="La Ragione R.M."/>
            <person name="Hildebrand F."/>
            <person name="Pallen M.J."/>
        </authorList>
    </citation>
    <scope>NUCLEOTIDE SEQUENCE [LARGE SCALE GENOMIC DNA]</scope>
    <source>
        <strain evidence="5 6">Re57</strain>
    </source>
</reference>
<dbReference type="SUPFAM" id="SSF46689">
    <property type="entry name" value="Homeodomain-like"/>
    <property type="match status" value="2"/>
</dbReference>
<evidence type="ECO:0000313" key="5">
    <source>
        <dbReference type="EMBL" id="MBD8021362.1"/>
    </source>
</evidence>
<comment type="caution">
    <text evidence="5">The sequence shown here is derived from an EMBL/GenBank/DDBJ whole genome shotgun (WGS) entry which is preliminary data.</text>
</comment>
<feature type="domain" description="HTH araC/xylS-type" evidence="4">
    <location>
        <begin position="211"/>
        <end position="309"/>
    </location>
</feature>
<evidence type="ECO:0000256" key="3">
    <source>
        <dbReference type="ARBA" id="ARBA00023163"/>
    </source>
</evidence>
<evidence type="ECO:0000259" key="4">
    <source>
        <dbReference type="PROSITE" id="PS01124"/>
    </source>
</evidence>
<dbReference type="Gene3D" id="1.10.10.60">
    <property type="entry name" value="Homeodomain-like"/>
    <property type="match status" value="1"/>
</dbReference>
<dbReference type="InterPro" id="IPR018060">
    <property type="entry name" value="HTH_AraC"/>
</dbReference>
<name>A0ABR8WW94_9MICO</name>
<sequence length="320" mass="35640">MDTGAYLSSQTSSVLRKKENCFALTARSKIFHAPFGSESQECVKLVVVRFGAATITTDLGSNLVREGDCLLVSPNVLFEGAPKGSLTATTIYVDTNYFVDQVFWQYSNSVCDRFDALEVAGTLNAEPVQILKPGFEKVSVVSPWLDELTQLSDSGGRPEHFHRVQALWSSTMDVLSPLINISSVRNFTIQRSQSRPVLSGKILAPARGEAVKVREMLRKNPQEQWTLYKLAEAIHLSPKQLSRVFSATYGKTPLAYLTIVRVEEMARLLRQTSLPIGEVGRLVGWNSRSRACQAFRECTEMTPKQYRKVHQESGKSESDA</sequence>
<dbReference type="Proteomes" id="UP000651517">
    <property type="component" value="Unassembled WGS sequence"/>
</dbReference>
<evidence type="ECO:0000256" key="2">
    <source>
        <dbReference type="ARBA" id="ARBA00023125"/>
    </source>
</evidence>
<dbReference type="PANTHER" id="PTHR43280:SF28">
    <property type="entry name" value="HTH-TYPE TRANSCRIPTIONAL ACTIVATOR RHAS"/>
    <property type="match status" value="1"/>
</dbReference>
<dbReference type="InterPro" id="IPR009057">
    <property type="entry name" value="Homeodomain-like_sf"/>
</dbReference>
<evidence type="ECO:0000313" key="6">
    <source>
        <dbReference type="Proteomes" id="UP000651517"/>
    </source>
</evidence>
<keyword evidence="6" id="KW-1185">Reference proteome</keyword>
<protein>
    <submittedName>
        <fullName evidence="5">Helix-turn-helix transcriptional regulator</fullName>
    </submittedName>
</protein>
<dbReference type="SMART" id="SM00342">
    <property type="entry name" value="HTH_ARAC"/>
    <property type="match status" value="1"/>
</dbReference>
<keyword evidence="2" id="KW-0238">DNA-binding</keyword>
<keyword evidence="3" id="KW-0804">Transcription</keyword>
<keyword evidence="1" id="KW-0805">Transcription regulation</keyword>
<organism evidence="5 6">
    <name type="scientific">Brevibacterium gallinarum</name>
    <dbReference type="NCBI Taxonomy" id="2762220"/>
    <lineage>
        <taxon>Bacteria</taxon>
        <taxon>Bacillati</taxon>
        <taxon>Actinomycetota</taxon>
        <taxon>Actinomycetes</taxon>
        <taxon>Micrococcales</taxon>
        <taxon>Brevibacteriaceae</taxon>
        <taxon>Brevibacterium</taxon>
    </lineage>
</organism>
<accession>A0ABR8WW94</accession>
<dbReference type="PANTHER" id="PTHR43280">
    <property type="entry name" value="ARAC-FAMILY TRANSCRIPTIONAL REGULATOR"/>
    <property type="match status" value="1"/>
</dbReference>
<dbReference type="EMBL" id="JACSPY010000012">
    <property type="protein sequence ID" value="MBD8021362.1"/>
    <property type="molecule type" value="Genomic_DNA"/>
</dbReference>
<gene>
    <name evidence="5" type="ORF">H9634_11285</name>
</gene>
<evidence type="ECO:0000256" key="1">
    <source>
        <dbReference type="ARBA" id="ARBA00023015"/>
    </source>
</evidence>
<dbReference type="Pfam" id="PF12833">
    <property type="entry name" value="HTH_18"/>
    <property type="match status" value="1"/>
</dbReference>
<proteinExistence type="predicted"/>
<dbReference type="PROSITE" id="PS01124">
    <property type="entry name" value="HTH_ARAC_FAMILY_2"/>
    <property type="match status" value="1"/>
</dbReference>